<gene>
    <name evidence="1" type="ORF">SpAn4DRAFT_0493</name>
</gene>
<proteinExistence type="predicted"/>
<organism evidence="1 2">
    <name type="scientific">Sporomusa ovata</name>
    <dbReference type="NCBI Taxonomy" id="2378"/>
    <lineage>
        <taxon>Bacteria</taxon>
        <taxon>Bacillati</taxon>
        <taxon>Bacillota</taxon>
        <taxon>Negativicutes</taxon>
        <taxon>Selenomonadales</taxon>
        <taxon>Sporomusaceae</taxon>
        <taxon>Sporomusa</taxon>
    </lineage>
</organism>
<protein>
    <submittedName>
        <fullName evidence="1">Uncharacterized protein</fullName>
    </submittedName>
</protein>
<accession>A0A0U1L2W5</accession>
<dbReference type="Proteomes" id="UP000049855">
    <property type="component" value="Unassembled WGS sequence"/>
</dbReference>
<sequence>MTTCPICGQRDIGKVGADQYYCGDCCVEFMIRNQDLKIYNVEVDGTLTLYDDTAQGTVNLEVQKG</sequence>
<name>A0A0U1L2W5_9FIRM</name>
<keyword evidence="2" id="KW-1185">Reference proteome</keyword>
<dbReference type="EMBL" id="CTRP01000014">
    <property type="protein sequence ID" value="CQR74031.1"/>
    <property type="molecule type" value="Genomic_DNA"/>
</dbReference>
<evidence type="ECO:0000313" key="1">
    <source>
        <dbReference type="EMBL" id="CQR74031.1"/>
    </source>
</evidence>
<dbReference type="AlphaFoldDB" id="A0A0U1L2W5"/>
<dbReference type="RefSeq" id="WP_021170034.1">
    <property type="nucleotide sequence ID" value="NZ_CTRP01000014.1"/>
</dbReference>
<evidence type="ECO:0000313" key="2">
    <source>
        <dbReference type="Proteomes" id="UP000049855"/>
    </source>
</evidence>
<reference evidence="2" key="1">
    <citation type="submission" date="2015-03" db="EMBL/GenBank/DDBJ databases">
        <authorList>
            <person name="Nijsse Bart"/>
        </authorList>
    </citation>
    <scope>NUCLEOTIDE SEQUENCE [LARGE SCALE GENOMIC DNA]</scope>
</reference>